<sequence>MTDTRISSHRISLSTLDAIARGAAGPDVVHEVRKAERSRTLLLLRAIRDEAASSSKTQGPLPPTESAWQVLDRVQQSAPAALETVLSYPYVAGWAGFTLRHLRRGHPTDPTPAWVHLGQLHSIAAAAALHAGIDVDVRVPARSGTVSLPTLGAAFSPAGRVDQWSVARIRSCDRDRRIDIGDNTVRLPHDLSQDATGWWALRRLTCREGSHVLSLRLDDLDPYRGLYETLDPHRLDDAEVTRWQGMLDEAWHLVCRHIPDTADAMSAGLDVVVPRPSTSRFPLISASSGEAFAGINVARPHAAEDLAEILVHEYQHVLLGGLLHLVPLTRQDGERLLYAPWRDDPRPAAGLLQGVYAFFGVTKFWRAAARSGDDAIADFAAFTCARWLEPTLESARALLADRTVTEAGRRFLDGIAEQLVTWGDVSPQHRVAEVVTADHRAGWRLRHLRPDPGVVAGLARAWQEPDEDGAPGRCAESLVSQPDGPWSLARVDLLRCVVREGSSSVNPALAESTGATVADLALADGRYADALEGYRAEIAGGPDHPPSWIGFALAWSCLASGPGPTLLLERPQLVRAVHRSLRAGTEAPQPDTLATWLADRLATGADNYERPRTGMA</sequence>
<organism evidence="1 2">
    <name type="scientific">Streptomyces violarus</name>
    <dbReference type="NCBI Taxonomy" id="67380"/>
    <lineage>
        <taxon>Bacteria</taxon>
        <taxon>Bacillati</taxon>
        <taxon>Actinomycetota</taxon>
        <taxon>Actinomycetes</taxon>
        <taxon>Kitasatosporales</taxon>
        <taxon>Streptomycetaceae</taxon>
        <taxon>Streptomyces</taxon>
    </lineage>
</organism>
<protein>
    <submittedName>
        <fullName evidence="1">HEXXH motif-containing protein</fullName>
    </submittedName>
</protein>
<dbReference type="RefSeq" id="WP_184595190.1">
    <property type="nucleotide sequence ID" value="NZ_BMUP01000002.1"/>
</dbReference>
<keyword evidence="2" id="KW-1185">Reference proteome</keyword>
<dbReference type="EMBL" id="JACHXE010000005">
    <property type="protein sequence ID" value="MBB3078522.1"/>
    <property type="molecule type" value="Genomic_DNA"/>
</dbReference>
<proteinExistence type="predicted"/>
<name>A0A7W4ZU17_9ACTN</name>
<accession>A0A7W4ZU17</accession>
<reference evidence="1 2" key="1">
    <citation type="submission" date="2020-08" db="EMBL/GenBank/DDBJ databases">
        <title>Genomic Encyclopedia of Type Strains, Phase III (KMG-III): the genomes of soil and plant-associated and newly described type strains.</title>
        <authorList>
            <person name="Whitman W."/>
        </authorList>
    </citation>
    <scope>NUCLEOTIDE SEQUENCE [LARGE SCALE GENOMIC DNA]</scope>
    <source>
        <strain evidence="1 2">CECT 3237</strain>
    </source>
</reference>
<evidence type="ECO:0000313" key="1">
    <source>
        <dbReference type="EMBL" id="MBB3078522.1"/>
    </source>
</evidence>
<dbReference type="InterPro" id="IPR026337">
    <property type="entry name" value="AKG_HExxH"/>
</dbReference>
<gene>
    <name evidence="1" type="ORF">FHS41_005053</name>
</gene>
<dbReference type="NCBIfam" id="TIGR04267">
    <property type="entry name" value="mod_HExxH"/>
    <property type="match status" value="1"/>
</dbReference>
<dbReference type="AlphaFoldDB" id="A0A7W4ZU17"/>
<evidence type="ECO:0000313" key="2">
    <source>
        <dbReference type="Proteomes" id="UP000572907"/>
    </source>
</evidence>
<comment type="caution">
    <text evidence="1">The sequence shown here is derived from an EMBL/GenBank/DDBJ whole genome shotgun (WGS) entry which is preliminary data.</text>
</comment>
<dbReference type="Proteomes" id="UP000572907">
    <property type="component" value="Unassembled WGS sequence"/>
</dbReference>